<dbReference type="EMBL" id="JAGMUV010000004">
    <property type="protein sequence ID" value="KAH7160612.1"/>
    <property type="molecule type" value="Genomic_DNA"/>
</dbReference>
<sequence>MSTVNTFDGVVRRQRLWFVGGPCYASSQCRGEGTWLSSRRRLFASTPTKQPADTIDGDSRRTALTEGQQQPNCSECIRRVLEPPYLQMGCIRCNSMLIRLKGRLCSHAHTRGFSLRRRNSGFRPCAVACRELGGWWTAGGPTRLGEQAWAADSQAANGDGQLGAPAFAPWAVGSVVAVFGGWCASTQPRLNPVVTVLGLCHSDDSFALFPSGVCDVSRRSLFGRPPSGAFRRGAVSTVTRLSSFPLPGSTPTGEEGGHSVLLDMPSTEANGRELRIWPIGWQMVDGGCQSIVYYSAVSICTSGVVSDVLLDDELNPRQMESRPSDASGVGLGCRCGQAWTDMQLRWAEPGLNASPPRLRWLRACLMGFPSTGDGCRKVKEDVKLNAGVE</sequence>
<keyword evidence="2" id="KW-1185">Reference proteome</keyword>
<dbReference type="OrthoDB" id="10673881at2759"/>
<dbReference type="Proteomes" id="UP000738349">
    <property type="component" value="Unassembled WGS sequence"/>
</dbReference>
<proteinExistence type="predicted"/>
<name>A0A9P9JGF1_9HYPO</name>
<organism evidence="1 2">
    <name type="scientific">Dactylonectria macrodidyma</name>
    <dbReference type="NCBI Taxonomy" id="307937"/>
    <lineage>
        <taxon>Eukaryota</taxon>
        <taxon>Fungi</taxon>
        <taxon>Dikarya</taxon>
        <taxon>Ascomycota</taxon>
        <taxon>Pezizomycotina</taxon>
        <taxon>Sordariomycetes</taxon>
        <taxon>Hypocreomycetidae</taxon>
        <taxon>Hypocreales</taxon>
        <taxon>Nectriaceae</taxon>
        <taxon>Dactylonectria</taxon>
    </lineage>
</organism>
<dbReference type="AlphaFoldDB" id="A0A9P9JGF1"/>
<evidence type="ECO:0000313" key="2">
    <source>
        <dbReference type="Proteomes" id="UP000738349"/>
    </source>
</evidence>
<reference evidence="1" key="1">
    <citation type="journal article" date="2021" name="Nat. Commun.">
        <title>Genetic determinants of endophytism in the Arabidopsis root mycobiome.</title>
        <authorList>
            <person name="Mesny F."/>
            <person name="Miyauchi S."/>
            <person name="Thiergart T."/>
            <person name="Pickel B."/>
            <person name="Atanasova L."/>
            <person name="Karlsson M."/>
            <person name="Huettel B."/>
            <person name="Barry K.W."/>
            <person name="Haridas S."/>
            <person name="Chen C."/>
            <person name="Bauer D."/>
            <person name="Andreopoulos W."/>
            <person name="Pangilinan J."/>
            <person name="LaButti K."/>
            <person name="Riley R."/>
            <person name="Lipzen A."/>
            <person name="Clum A."/>
            <person name="Drula E."/>
            <person name="Henrissat B."/>
            <person name="Kohler A."/>
            <person name="Grigoriev I.V."/>
            <person name="Martin F.M."/>
            <person name="Hacquard S."/>
        </authorList>
    </citation>
    <scope>NUCLEOTIDE SEQUENCE</scope>
    <source>
        <strain evidence="1">MPI-CAGE-AT-0147</strain>
    </source>
</reference>
<accession>A0A9P9JGF1</accession>
<evidence type="ECO:0000313" key="1">
    <source>
        <dbReference type="EMBL" id="KAH7160612.1"/>
    </source>
</evidence>
<gene>
    <name evidence="1" type="ORF">EDB81DRAFT_755253</name>
</gene>
<protein>
    <submittedName>
        <fullName evidence="1">Uncharacterized protein</fullName>
    </submittedName>
</protein>
<comment type="caution">
    <text evidence="1">The sequence shown here is derived from an EMBL/GenBank/DDBJ whole genome shotgun (WGS) entry which is preliminary data.</text>
</comment>